<evidence type="ECO:0000256" key="2">
    <source>
        <dbReference type="ARBA" id="ARBA00004651"/>
    </source>
</evidence>
<dbReference type="InterPro" id="IPR003594">
    <property type="entry name" value="HATPase_dom"/>
</dbReference>
<keyword evidence="11" id="KW-0472">Membrane</keyword>
<evidence type="ECO:0000256" key="4">
    <source>
        <dbReference type="ARBA" id="ARBA00022475"/>
    </source>
</evidence>
<dbReference type="PROSITE" id="PS50885">
    <property type="entry name" value="HAMP"/>
    <property type="match status" value="1"/>
</dbReference>
<name>A0A061SQQ7_9RHOB</name>
<dbReference type="Pfam" id="PF02518">
    <property type="entry name" value="HATPase_c"/>
    <property type="match status" value="1"/>
</dbReference>
<dbReference type="Proteomes" id="UP000027337">
    <property type="component" value="Unassembled WGS sequence"/>
</dbReference>
<keyword evidence="9" id="KW-0067">ATP-binding</keyword>
<evidence type="ECO:0000259" key="12">
    <source>
        <dbReference type="PROSITE" id="PS50109"/>
    </source>
</evidence>
<dbReference type="PANTHER" id="PTHR44936:SF10">
    <property type="entry name" value="SENSOR PROTEIN RSTB"/>
    <property type="match status" value="1"/>
</dbReference>
<dbReference type="Gene3D" id="3.30.565.10">
    <property type="entry name" value="Histidine kinase-like ATPase, C-terminal domain"/>
    <property type="match status" value="1"/>
</dbReference>
<proteinExistence type="predicted"/>
<keyword evidence="11" id="KW-0812">Transmembrane</keyword>
<dbReference type="GO" id="GO:0000155">
    <property type="term" value="F:phosphorelay sensor kinase activity"/>
    <property type="evidence" value="ECO:0007669"/>
    <property type="project" value="InterPro"/>
</dbReference>
<evidence type="ECO:0000256" key="3">
    <source>
        <dbReference type="ARBA" id="ARBA00012438"/>
    </source>
</evidence>
<keyword evidence="15" id="KW-1185">Reference proteome</keyword>
<evidence type="ECO:0000256" key="6">
    <source>
        <dbReference type="ARBA" id="ARBA00022679"/>
    </source>
</evidence>
<dbReference type="SMART" id="SM00304">
    <property type="entry name" value="HAMP"/>
    <property type="match status" value="1"/>
</dbReference>
<feature type="transmembrane region" description="Helical" evidence="11">
    <location>
        <begin position="183"/>
        <end position="205"/>
    </location>
</feature>
<dbReference type="STRING" id="83219.PM02_17800"/>
<organism evidence="14 15">
    <name type="scientific">Sulfitobacter mediterraneus</name>
    <dbReference type="NCBI Taxonomy" id="83219"/>
    <lineage>
        <taxon>Bacteria</taxon>
        <taxon>Pseudomonadati</taxon>
        <taxon>Pseudomonadota</taxon>
        <taxon>Alphaproteobacteria</taxon>
        <taxon>Rhodobacterales</taxon>
        <taxon>Roseobacteraceae</taxon>
        <taxon>Sulfitobacter</taxon>
    </lineage>
</organism>
<accession>A0A061SQQ7</accession>
<dbReference type="SUPFAM" id="SSF158472">
    <property type="entry name" value="HAMP domain-like"/>
    <property type="match status" value="1"/>
</dbReference>
<dbReference type="PRINTS" id="PR00344">
    <property type="entry name" value="BCTRLSENSOR"/>
</dbReference>
<dbReference type="CDD" id="cd06225">
    <property type="entry name" value="HAMP"/>
    <property type="match status" value="1"/>
</dbReference>
<dbReference type="GO" id="GO:0005524">
    <property type="term" value="F:ATP binding"/>
    <property type="evidence" value="ECO:0007669"/>
    <property type="project" value="UniProtKB-KW"/>
</dbReference>
<dbReference type="InterPro" id="IPR036097">
    <property type="entry name" value="HisK_dim/P_sf"/>
</dbReference>
<evidence type="ECO:0000256" key="9">
    <source>
        <dbReference type="ARBA" id="ARBA00022840"/>
    </source>
</evidence>
<feature type="domain" description="HAMP" evidence="13">
    <location>
        <begin position="203"/>
        <end position="255"/>
    </location>
</feature>
<dbReference type="InterPro" id="IPR004358">
    <property type="entry name" value="Sig_transdc_His_kin-like_C"/>
</dbReference>
<dbReference type="PANTHER" id="PTHR44936">
    <property type="entry name" value="SENSOR PROTEIN CREC"/>
    <property type="match status" value="1"/>
</dbReference>
<dbReference type="SMART" id="SM00388">
    <property type="entry name" value="HisKA"/>
    <property type="match status" value="1"/>
</dbReference>
<dbReference type="InterPro" id="IPR050980">
    <property type="entry name" value="2C_sensor_his_kinase"/>
</dbReference>
<dbReference type="PROSITE" id="PS50109">
    <property type="entry name" value="HIS_KIN"/>
    <property type="match status" value="1"/>
</dbReference>
<keyword evidence="8 14" id="KW-0418">Kinase</keyword>
<feature type="domain" description="Histidine kinase" evidence="12">
    <location>
        <begin position="263"/>
        <end position="454"/>
    </location>
</feature>
<dbReference type="InterPro" id="IPR036890">
    <property type="entry name" value="HATPase_C_sf"/>
</dbReference>
<dbReference type="RefSeq" id="WP_037911088.1">
    <property type="nucleotide sequence ID" value="NZ_JEMU01000020.1"/>
</dbReference>
<evidence type="ECO:0000256" key="7">
    <source>
        <dbReference type="ARBA" id="ARBA00022741"/>
    </source>
</evidence>
<feature type="compositionally biased region" description="Polar residues" evidence="10">
    <location>
        <begin position="459"/>
        <end position="470"/>
    </location>
</feature>
<keyword evidence="5" id="KW-0597">Phosphoprotein</keyword>
<dbReference type="GO" id="GO:0005886">
    <property type="term" value="C:plasma membrane"/>
    <property type="evidence" value="ECO:0007669"/>
    <property type="project" value="UniProtKB-SubCell"/>
</dbReference>
<dbReference type="eggNOG" id="COG2205">
    <property type="taxonomic scope" value="Bacteria"/>
</dbReference>
<reference evidence="14 15" key="1">
    <citation type="journal article" date="2014" name="Genome Announc.">
        <title>Draft Genome Sequences of Two Isolates of the Roseobacter Group, Sulfitobacter sp. Strains 3SOLIMAR09 and 1FIGIMAR09, from Harbors of Mallorca Island (Mediterranean Sea).</title>
        <authorList>
            <person name="Mas-Llado M."/>
            <person name="Pina-Villalonga J.M."/>
            <person name="Brunet-Galmes I."/>
            <person name="Nogales B."/>
            <person name="Bosch R."/>
        </authorList>
    </citation>
    <scope>NUCLEOTIDE SEQUENCE [LARGE SCALE GENOMIC DNA]</scope>
    <source>
        <strain evidence="14 15">1FIGIMAR09</strain>
    </source>
</reference>
<feature type="region of interest" description="Disordered" evidence="10">
    <location>
        <begin position="459"/>
        <end position="482"/>
    </location>
</feature>
<dbReference type="EC" id="2.7.13.3" evidence="3"/>
<keyword evidence="4" id="KW-1003">Cell membrane</keyword>
<evidence type="ECO:0000259" key="13">
    <source>
        <dbReference type="PROSITE" id="PS50885"/>
    </source>
</evidence>
<dbReference type="Gene3D" id="1.10.8.500">
    <property type="entry name" value="HAMP domain in histidine kinase"/>
    <property type="match status" value="1"/>
</dbReference>
<evidence type="ECO:0000256" key="10">
    <source>
        <dbReference type="SAM" id="MobiDB-lite"/>
    </source>
</evidence>
<feature type="transmembrane region" description="Helical" evidence="11">
    <location>
        <begin position="12"/>
        <end position="32"/>
    </location>
</feature>
<comment type="subcellular location">
    <subcellularLocation>
        <location evidence="2">Cell membrane</location>
        <topology evidence="2">Multi-pass membrane protein</topology>
    </subcellularLocation>
</comment>
<evidence type="ECO:0000256" key="8">
    <source>
        <dbReference type="ARBA" id="ARBA00022777"/>
    </source>
</evidence>
<sequence>MKKFNLSLRVQLVLLVGAAFLVGQILSLVFFADERSSAVQAALGAEAASRAANVALLIENAPSDLHEQIVMAASSPLVRFEIGPDAEVIEGDHHGDVAVEARIRALMNDSFSRAIRVEVHEIDGNVLPVPNLTPEMAEMHADMMRGTLAAVELEISIALSGGGWLNVATLFERPPWQISSASLISVLLSVGLGALAVFWFVIARLTRPLTALKRATEALGRGDQVGPLDPAGPPEVKALTQAFNVMQDRLRRFVADRTMMLAALAHDLRSPLTAMRVQSAMIVDPETQASIARSTEEMAEMVDATLAYARGVGTEESVEEVSLSEILERAGARPADRPIGLTVAVRKAAMTRALRNLVENAQRYGGGAEVSCSVTGSDLEIYVTDDGPGIPQGKIEQVLEPYVRLEQSRSRKTGGTGLGLSIARSVVLAHGGILALSNRQAGGLCARITLPGAIVSQQPGKLSPSLQNDTQHPDARVLGQSR</sequence>
<gene>
    <name evidence="14" type="ORF">PM02_17800</name>
</gene>
<dbReference type="InterPro" id="IPR005467">
    <property type="entry name" value="His_kinase_dom"/>
</dbReference>
<evidence type="ECO:0000313" key="14">
    <source>
        <dbReference type="EMBL" id="KAJ01749.1"/>
    </source>
</evidence>
<dbReference type="Pfam" id="PF00672">
    <property type="entry name" value="HAMP"/>
    <property type="match status" value="1"/>
</dbReference>
<evidence type="ECO:0000256" key="5">
    <source>
        <dbReference type="ARBA" id="ARBA00022553"/>
    </source>
</evidence>
<keyword evidence="7" id="KW-0547">Nucleotide-binding</keyword>
<dbReference type="AlphaFoldDB" id="A0A061SQQ7"/>
<evidence type="ECO:0000313" key="15">
    <source>
        <dbReference type="Proteomes" id="UP000027337"/>
    </source>
</evidence>
<protein>
    <recommendedName>
        <fullName evidence="3">histidine kinase</fullName>
        <ecNumber evidence="3">2.7.13.3</ecNumber>
    </recommendedName>
</protein>
<dbReference type="CDD" id="cd00082">
    <property type="entry name" value="HisKA"/>
    <property type="match status" value="1"/>
</dbReference>
<dbReference type="InterPro" id="IPR003661">
    <property type="entry name" value="HisK_dim/P_dom"/>
</dbReference>
<comment type="catalytic activity">
    <reaction evidence="1">
        <text>ATP + protein L-histidine = ADP + protein N-phospho-L-histidine.</text>
        <dbReference type="EC" id="2.7.13.3"/>
    </reaction>
</comment>
<dbReference type="EMBL" id="JEMU01000020">
    <property type="protein sequence ID" value="KAJ01749.1"/>
    <property type="molecule type" value="Genomic_DNA"/>
</dbReference>
<keyword evidence="11" id="KW-1133">Transmembrane helix</keyword>
<evidence type="ECO:0000256" key="11">
    <source>
        <dbReference type="SAM" id="Phobius"/>
    </source>
</evidence>
<dbReference type="InterPro" id="IPR003660">
    <property type="entry name" value="HAMP_dom"/>
</dbReference>
<dbReference type="SUPFAM" id="SSF47384">
    <property type="entry name" value="Homodimeric domain of signal transducing histidine kinase"/>
    <property type="match status" value="1"/>
</dbReference>
<dbReference type="SMART" id="SM00387">
    <property type="entry name" value="HATPase_c"/>
    <property type="match status" value="1"/>
</dbReference>
<dbReference type="Pfam" id="PF00512">
    <property type="entry name" value="HisKA"/>
    <property type="match status" value="1"/>
</dbReference>
<comment type="caution">
    <text evidence="14">The sequence shown here is derived from an EMBL/GenBank/DDBJ whole genome shotgun (WGS) entry which is preliminary data.</text>
</comment>
<keyword evidence="6" id="KW-0808">Transferase</keyword>
<dbReference type="Gene3D" id="1.10.287.130">
    <property type="match status" value="1"/>
</dbReference>
<dbReference type="SUPFAM" id="SSF55874">
    <property type="entry name" value="ATPase domain of HSP90 chaperone/DNA topoisomerase II/histidine kinase"/>
    <property type="match status" value="1"/>
</dbReference>
<evidence type="ECO:0000256" key="1">
    <source>
        <dbReference type="ARBA" id="ARBA00000085"/>
    </source>
</evidence>